<feature type="transmembrane region" description="Helical" evidence="1">
    <location>
        <begin position="6"/>
        <end position="26"/>
    </location>
</feature>
<feature type="domain" description="Methyltransferase type 11" evidence="2">
    <location>
        <begin position="77"/>
        <end position="175"/>
    </location>
</feature>
<proteinExistence type="predicted"/>
<name>A0A9U8ELP5_BIOGL</name>
<evidence type="ECO:0000259" key="2">
    <source>
        <dbReference type="Pfam" id="PF08241"/>
    </source>
</evidence>
<dbReference type="InterPro" id="IPR052356">
    <property type="entry name" value="Thiol_S-MT"/>
</dbReference>
<evidence type="ECO:0000313" key="4">
    <source>
        <dbReference type="RefSeq" id="XP_013092594.2"/>
    </source>
</evidence>
<dbReference type="Proteomes" id="UP001165740">
    <property type="component" value="Chromosome 8"/>
</dbReference>
<dbReference type="Pfam" id="PF08241">
    <property type="entry name" value="Methyltransf_11"/>
    <property type="match status" value="1"/>
</dbReference>
<dbReference type="OrthoDB" id="416496at2759"/>
<dbReference type="Gene3D" id="3.40.50.150">
    <property type="entry name" value="Vaccinia Virus protein VP39"/>
    <property type="match status" value="1"/>
</dbReference>
<dbReference type="PANTHER" id="PTHR45036:SF1">
    <property type="entry name" value="METHYLTRANSFERASE LIKE 7A"/>
    <property type="match status" value="1"/>
</dbReference>
<protein>
    <submittedName>
        <fullName evidence="4">Thiol S-methyltransferase METTL7B-like</fullName>
    </submittedName>
</protein>
<dbReference type="GeneID" id="106076275"/>
<dbReference type="SUPFAM" id="SSF53335">
    <property type="entry name" value="S-adenosyl-L-methionine-dependent methyltransferases"/>
    <property type="match status" value="1"/>
</dbReference>
<dbReference type="RefSeq" id="XP_013092594.2">
    <property type="nucleotide sequence ID" value="XM_013237140.2"/>
</dbReference>
<keyword evidence="1" id="KW-1133">Transmembrane helix</keyword>
<dbReference type="CDD" id="cd02440">
    <property type="entry name" value="AdoMet_MTases"/>
    <property type="match status" value="1"/>
</dbReference>
<accession>A0A9U8ELP5</accession>
<keyword evidence="1" id="KW-0812">Transmembrane</keyword>
<sequence>MEEIKYYLLCYVIPIVIACFIFIRMFGLNKAKCKAFICSLVCRYIHGKVCDKEKALLFEQLKDHKNSLKTNSKFTILEIGVGSGMNFKFFPSECDVTCLDPNPYNEKYVIDSLRKANNNIRLVKFIEGYAENMLDVPSDSFDAVVCTFTMCSIKGLNDAIEEIRRVLKPGGKFFFLEHVAAHKGSHLRSLQDKFQRIWPYIAKDTHINRETWKFLDNSSFKDVQYHLFTAKFFLAFLAKPCMYGSATK</sequence>
<dbReference type="PROSITE" id="PS51257">
    <property type="entry name" value="PROKAR_LIPOPROTEIN"/>
    <property type="match status" value="1"/>
</dbReference>
<dbReference type="GO" id="GO:0008757">
    <property type="term" value="F:S-adenosylmethionine-dependent methyltransferase activity"/>
    <property type="evidence" value="ECO:0007669"/>
    <property type="project" value="InterPro"/>
</dbReference>
<dbReference type="KEGG" id="bgt:106076275"/>
<gene>
    <name evidence="4" type="primary">LOC106076275</name>
</gene>
<evidence type="ECO:0000313" key="3">
    <source>
        <dbReference type="Proteomes" id="UP001165740"/>
    </source>
</evidence>
<keyword evidence="3" id="KW-1185">Reference proteome</keyword>
<dbReference type="InterPro" id="IPR013216">
    <property type="entry name" value="Methyltransf_11"/>
</dbReference>
<keyword evidence="1" id="KW-0472">Membrane</keyword>
<dbReference type="PANTHER" id="PTHR45036">
    <property type="entry name" value="METHYLTRANSFERASE LIKE 7B"/>
    <property type="match status" value="1"/>
</dbReference>
<organism evidence="3 4">
    <name type="scientific">Biomphalaria glabrata</name>
    <name type="common">Bloodfluke planorb</name>
    <name type="synonym">Freshwater snail</name>
    <dbReference type="NCBI Taxonomy" id="6526"/>
    <lineage>
        <taxon>Eukaryota</taxon>
        <taxon>Metazoa</taxon>
        <taxon>Spiralia</taxon>
        <taxon>Lophotrochozoa</taxon>
        <taxon>Mollusca</taxon>
        <taxon>Gastropoda</taxon>
        <taxon>Heterobranchia</taxon>
        <taxon>Euthyneura</taxon>
        <taxon>Panpulmonata</taxon>
        <taxon>Hygrophila</taxon>
        <taxon>Lymnaeoidea</taxon>
        <taxon>Planorbidae</taxon>
        <taxon>Biomphalaria</taxon>
    </lineage>
</organism>
<dbReference type="AlphaFoldDB" id="A0A9U8ELP5"/>
<dbReference type="OMA" id="CQYVFEP"/>
<reference evidence="4" key="1">
    <citation type="submission" date="2025-08" db="UniProtKB">
        <authorList>
            <consortium name="RefSeq"/>
        </authorList>
    </citation>
    <scope>IDENTIFICATION</scope>
</reference>
<evidence type="ECO:0000256" key="1">
    <source>
        <dbReference type="SAM" id="Phobius"/>
    </source>
</evidence>
<dbReference type="InterPro" id="IPR029063">
    <property type="entry name" value="SAM-dependent_MTases_sf"/>
</dbReference>